<gene>
    <name evidence="3" type="primary">LOC140597899</name>
</gene>
<sequence>MAGAGAGSTRSQGPAALGAARVLPAGRASAARKRRSPGDPPWGSARLRAPGPSAGAGTGFHAPRALVGRPRPPRAALDGAEPAGAGGRRAGGPGPGPGSGAVGARAPGVHHGAWRSAPGAGPGRPGAGGGASLRRAAGRASVSLRSSGAVAGFHAPGAPAVRRVNLQSVRGGTRGFLTKSEFLGEKERTDPNRATAAGFPLRLALWAAPASPHSSRRFQGVLPAERLCGAHAVAVITVISGTGVSVSQEGGKILSGFIAGTRRAQEQKWLTVWEQKRIIKEGPSPGHQVQSNNRESRGSGRGWRQSVPRGGPTGRTLPRGWSPKPTQGKDFVRRKYSLLCLLSEGPLVNVWR</sequence>
<reference evidence="3" key="2">
    <citation type="submission" date="2025-08" db="UniProtKB">
        <authorList>
            <consortium name="RefSeq"/>
        </authorList>
    </citation>
    <scope>IDENTIFICATION</scope>
    <source>
        <tissue evidence="3">Cell line</tissue>
    </source>
</reference>
<accession>A0ABM4ZRT9</accession>
<name>A0ABM4ZRT9_VULVU</name>
<feature type="compositionally biased region" description="Gly residues" evidence="1">
    <location>
        <begin position="120"/>
        <end position="131"/>
    </location>
</feature>
<evidence type="ECO:0000256" key="1">
    <source>
        <dbReference type="SAM" id="MobiDB-lite"/>
    </source>
</evidence>
<protein>
    <submittedName>
        <fullName evidence="3">Uncharacterized protein isoform X1</fullName>
    </submittedName>
</protein>
<feature type="compositionally biased region" description="Low complexity" evidence="1">
    <location>
        <begin position="308"/>
        <end position="320"/>
    </location>
</feature>
<dbReference type="Proteomes" id="UP001652641">
    <property type="component" value="Chromosome 2"/>
</dbReference>
<reference evidence="2" key="1">
    <citation type="submission" date="2025-05" db="UniProtKB">
        <authorList>
            <consortium name="RefSeq"/>
        </authorList>
    </citation>
    <scope>NUCLEOTIDE SEQUENCE [LARGE SCALE GENOMIC DNA]</scope>
</reference>
<evidence type="ECO:0000313" key="3">
    <source>
        <dbReference type="RefSeq" id="XP_072605271.1"/>
    </source>
</evidence>
<dbReference type="RefSeq" id="XP_072605271.1">
    <property type="nucleotide sequence ID" value="XM_072749170.1"/>
</dbReference>
<organism evidence="2 3">
    <name type="scientific">Vulpes vulpes</name>
    <name type="common">Red fox</name>
    <dbReference type="NCBI Taxonomy" id="9627"/>
    <lineage>
        <taxon>Eukaryota</taxon>
        <taxon>Metazoa</taxon>
        <taxon>Chordata</taxon>
        <taxon>Craniata</taxon>
        <taxon>Vertebrata</taxon>
        <taxon>Euteleostomi</taxon>
        <taxon>Mammalia</taxon>
        <taxon>Eutheria</taxon>
        <taxon>Laurasiatheria</taxon>
        <taxon>Carnivora</taxon>
        <taxon>Caniformia</taxon>
        <taxon>Canidae</taxon>
        <taxon>Vulpes</taxon>
    </lineage>
</organism>
<proteinExistence type="predicted"/>
<feature type="compositionally biased region" description="Gly residues" evidence="1">
    <location>
        <begin position="84"/>
        <end position="101"/>
    </location>
</feature>
<dbReference type="GeneID" id="140597899"/>
<feature type="region of interest" description="Disordered" evidence="1">
    <location>
        <begin position="280"/>
        <end position="328"/>
    </location>
</feature>
<evidence type="ECO:0000313" key="2">
    <source>
        <dbReference type="Proteomes" id="UP001652641"/>
    </source>
</evidence>
<keyword evidence="2" id="KW-1185">Reference proteome</keyword>
<feature type="region of interest" description="Disordered" evidence="1">
    <location>
        <begin position="1"/>
        <end position="134"/>
    </location>
</feature>